<dbReference type="RefSeq" id="WP_127078626.1">
    <property type="nucleotide sequence ID" value="NZ_RSCL01000001.1"/>
</dbReference>
<reference evidence="5" key="1">
    <citation type="submission" date="2018-12" db="EMBL/GenBank/DDBJ databases">
        <authorList>
            <person name="Will S."/>
            <person name="Neumann-Schaal M."/>
            <person name="Henke P."/>
        </authorList>
    </citation>
    <scope>NUCLEOTIDE SEQUENCE</scope>
    <source>
        <strain evidence="5">PCC 7102</strain>
    </source>
</reference>
<keyword evidence="2" id="KW-0378">Hydrolase</keyword>
<keyword evidence="3 5" id="KW-0269">Exonuclease</keyword>
<dbReference type="PANTHER" id="PTHR23044:SF61">
    <property type="entry name" value="3'-5' EXORIBONUCLEASE 1-RELATED"/>
    <property type="match status" value="1"/>
</dbReference>
<dbReference type="EMBL" id="RSCL01000001">
    <property type="protein sequence ID" value="RUT10072.1"/>
    <property type="molecule type" value="Genomic_DNA"/>
</dbReference>
<proteinExistence type="predicted"/>
<dbReference type="InterPro" id="IPR013520">
    <property type="entry name" value="Ribonucl_H"/>
</dbReference>
<evidence type="ECO:0000256" key="3">
    <source>
        <dbReference type="ARBA" id="ARBA00022839"/>
    </source>
</evidence>
<name>A0A433VVF2_9CYAN</name>
<sequence length="188" mass="21801">MSKNKDRNFYYLVVDLEATCSEDGAVPRHEMEIIEIGAVMLNRSTWQIDSEFQQFIKPVRNPHLTEFCIELTTIKQEDVEKAPIFPEAMINFQHWLSEFANYIFCSWGEYDRKQFIQDCEFHGVIYPFNSEHINIKKQFSEYLGVSKGYGMAGALSKLGIVLKGTHHRGIDDARNIASIFKHIKTSNK</sequence>
<feature type="domain" description="Exonuclease" evidence="4">
    <location>
        <begin position="10"/>
        <end position="188"/>
    </location>
</feature>
<dbReference type="SMART" id="SM00479">
    <property type="entry name" value="EXOIII"/>
    <property type="match status" value="1"/>
</dbReference>
<dbReference type="InterPro" id="IPR047201">
    <property type="entry name" value="ERI-1_3'hExo-like"/>
</dbReference>
<evidence type="ECO:0000256" key="2">
    <source>
        <dbReference type="ARBA" id="ARBA00022801"/>
    </source>
</evidence>
<keyword evidence="1" id="KW-0540">Nuclease</keyword>
<protein>
    <submittedName>
        <fullName evidence="5">Exonuclease</fullName>
    </submittedName>
</protein>
<dbReference type="GO" id="GO:0003676">
    <property type="term" value="F:nucleic acid binding"/>
    <property type="evidence" value="ECO:0007669"/>
    <property type="project" value="InterPro"/>
</dbReference>
<dbReference type="InterPro" id="IPR012337">
    <property type="entry name" value="RNaseH-like_sf"/>
</dbReference>
<dbReference type="Proteomes" id="UP000271624">
    <property type="component" value="Unassembled WGS sequence"/>
</dbReference>
<dbReference type="GO" id="GO:0000175">
    <property type="term" value="F:3'-5'-RNA exonuclease activity"/>
    <property type="evidence" value="ECO:0007669"/>
    <property type="project" value="InterPro"/>
</dbReference>
<keyword evidence="6" id="KW-1185">Reference proteome</keyword>
<evidence type="ECO:0000313" key="6">
    <source>
        <dbReference type="Proteomes" id="UP000271624"/>
    </source>
</evidence>
<dbReference type="Gene3D" id="3.30.420.10">
    <property type="entry name" value="Ribonuclease H-like superfamily/Ribonuclease H"/>
    <property type="match status" value="1"/>
</dbReference>
<organism evidence="5 6">
    <name type="scientific">Dulcicalothrix desertica PCC 7102</name>
    <dbReference type="NCBI Taxonomy" id="232991"/>
    <lineage>
        <taxon>Bacteria</taxon>
        <taxon>Bacillati</taxon>
        <taxon>Cyanobacteriota</taxon>
        <taxon>Cyanophyceae</taxon>
        <taxon>Nostocales</taxon>
        <taxon>Calotrichaceae</taxon>
        <taxon>Dulcicalothrix</taxon>
    </lineage>
</organism>
<accession>A0A433VVF2</accession>
<dbReference type="PANTHER" id="PTHR23044">
    <property type="entry name" value="3'-5' EXONUCLEASE ERI1-RELATED"/>
    <property type="match status" value="1"/>
</dbReference>
<evidence type="ECO:0000313" key="5">
    <source>
        <dbReference type="EMBL" id="RUT10072.1"/>
    </source>
</evidence>
<dbReference type="OrthoDB" id="159416at2"/>
<dbReference type="InterPro" id="IPR036397">
    <property type="entry name" value="RNaseH_sf"/>
</dbReference>
<dbReference type="InterPro" id="IPR051274">
    <property type="entry name" value="3-5_Exoribonuclease"/>
</dbReference>
<dbReference type="AlphaFoldDB" id="A0A433VVF2"/>
<gene>
    <name evidence="5" type="ORF">DSM106972_005670</name>
</gene>
<evidence type="ECO:0000256" key="1">
    <source>
        <dbReference type="ARBA" id="ARBA00022722"/>
    </source>
</evidence>
<dbReference type="CDD" id="cd06133">
    <property type="entry name" value="ERI-1_3'hExo_like"/>
    <property type="match status" value="1"/>
</dbReference>
<evidence type="ECO:0000259" key="4">
    <source>
        <dbReference type="SMART" id="SM00479"/>
    </source>
</evidence>
<comment type="caution">
    <text evidence="5">The sequence shown here is derived from an EMBL/GenBank/DDBJ whole genome shotgun (WGS) entry which is preliminary data.</text>
</comment>
<reference evidence="5" key="2">
    <citation type="journal article" date="2019" name="Genome Biol. Evol.">
        <title>Day and night: Metabolic profiles and evolutionary relationships of six axenic non-marine cyanobacteria.</title>
        <authorList>
            <person name="Will S.E."/>
            <person name="Henke P."/>
            <person name="Boedeker C."/>
            <person name="Huang S."/>
            <person name="Brinkmann H."/>
            <person name="Rohde M."/>
            <person name="Jarek M."/>
            <person name="Friedl T."/>
            <person name="Seufert S."/>
            <person name="Schumacher M."/>
            <person name="Overmann J."/>
            <person name="Neumann-Schaal M."/>
            <person name="Petersen J."/>
        </authorList>
    </citation>
    <scope>NUCLEOTIDE SEQUENCE [LARGE SCALE GENOMIC DNA]</scope>
    <source>
        <strain evidence="5">PCC 7102</strain>
    </source>
</reference>
<dbReference type="SUPFAM" id="SSF53098">
    <property type="entry name" value="Ribonuclease H-like"/>
    <property type="match status" value="1"/>
</dbReference>
<dbReference type="Pfam" id="PF00929">
    <property type="entry name" value="RNase_T"/>
    <property type="match status" value="1"/>
</dbReference>